<evidence type="ECO:0000256" key="1">
    <source>
        <dbReference type="SAM" id="SignalP"/>
    </source>
</evidence>
<keyword evidence="3" id="KW-1185">Reference proteome</keyword>
<dbReference type="PROSITE" id="PS51257">
    <property type="entry name" value="PROKAR_LIPOPROTEIN"/>
    <property type="match status" value="1"/>
</dbReference>
<gene>
    <name evidence="2" type="ORF">V2J18_07450</name>
</gene>
<comment type="caution">
    <text evidence="2">The sequence shown here is derived from an EMBL/GenBank/DDBJ whole genome shotgun (WGS) entry which is preliminary data.</text>
</comment>
<accession>A0ABU8D0G9</accession>
<dbReference type="Proteomes" id="UP001387215">
    <property type="component" value="Unassembled WGS sequence"/>
</dbReference>
<feature type="signal peptide" evidence="1">
    <location>
        <begin position="1"/>
        <end position="21"/>
    </location>
</feature>
<dbReference type="EMBL" id="JBANDL010000002">
    <property type="protein sequence ID" value="MEI2454513.1"/>
    <property type="molecule type" value="Genomic_DNA"/>
</dbReference>
<organism evidence="2 3">
    <name type="scientific">Lysobacter firmicutimachus</name>
    <dbReference type="NCBI Taxonomy" id="1792846"/>
    <lineage>
        <taxon>Bacteria</taxon>
        <taxon>Pseudomonadati</taxon>
        <taxon>Pseudomonadota</taxon>
        <taxon>Gammaproteobacteria</taxon>
        <taxon>Lysobacterales</taxon>
        <taxon>Lysobacteraceae</taxon>
        <taxon>Lysobacter</taxon>
    </lineage>
</organism>
<name>A0ABU8D0G9_9GAMM</name>
<dbReference type="RefSeq" id="WP_064746262.1">
    <property type="nucleotide sequence ID" value="NZ_JBANDL010000002.1"/>
</dbReference>
<evidence type="ECO:0000313" key="3">
    <source>
        <dbReference type="Proteomes" id="UP001387215"/>
    </source>
</evidence>
<evidence type="ECO:0008006" key="4">
    <source>
        <dbReference type="Google" id="ProtNLM"/>
    </source>
</evidence>
<sequence>MKARFAALAFAVAALTACAHAGSGGDAPRQALPGQATALARGDSLVLPDGARLRFAAVSADSRCPPKLQCVWAGDAVLAFEFTAADGARTALSFNTVSDPRRSAGAWTIEVQGLDFADPPNATLKIDAK</sequence>
<protein>
    <recommendedName>
        <fullName evidence="4">Lipoprotein</fullName>
    </recommendedName>
</protein>
<keyword evidence="1" id="KW-0732">Signal</keyword>
<reference evidence="2 3" key="1">
    <citation type="submission" date="2024-02" db="EMBL/GenBank/DDBJ databases">
        <title>Lysobacter Genome Sequencing and Mining.</title>
        <authorList>
            <person name="Bierman J."/>
            <person name="Walker M.C."/>
        </authorList>
    </citation>
    <scope>NUCLEOTIDE SEQUENCE [LARGE SCALE GENOMIC DNA]</scope>
    <source>
        <strain evidence="2 3">PB6250</strain>
    </source>
</reference>
<proteinExistence type="predicted"/>
<feature type="chain" id="PRO_5047456683" description="Lipoprotein" evidence="1">
    <location>
        <begin position="22"/>
        <end position="129"/>
    </location>
</feature>
<evidence type="ECO:0000313" key="2">
    <source>
        <dbReference type="EMBL" id="MEI2454513.1"/>
    </source>
</evidence>